<dbReference type="SUPFAM" id="SSF48452">
    <property type="entry name" value="TPR-like"/>
    <property type="match status" value="1"/>
</dbReference>
<dbReference type="PANTHER" id="PTHR16091">
    <property type="entry name" value="TTC17 PROTEIN"/>
    <property type="match status" value="1"/>
</dbReference>
<dbReference type="GO" id="GO:0005737">
    <property type="term" value="C:cytoplasm"/>
    <property type="evidence" value="ECO:0007669"/>
    <property type="project" value="TreeGrafter"/>
</dbReference>
<dbReference type="RefSeq" id="XP_030759829.1">
    <property type="nucleotide sequence ID" value="XM_030903969.1"/>
</dbReference>
<keyword evidence="2" id="KW-0472">Membrane</keyword>
<evidence type="ECO:0000313" key="3">
    <source>
        <dbReference type="Proteomes" id="UP000504635"/>
    </source>
</evidence>
<accession>A0A6J2Y9G4</accession>
<gene>
    <name evidence="4" type="primary">LOC115885164</name>
</gene>
<dbReference type="PROSITE" id="PS50005">
    <property type="entry name" value="TPR"/>
    <property type="match status" value="2"/>
</dbReference>
<dbReference type="GeneID" id="115885164"/>
<sequence>MKATTKTTECYFKFLLVFYTLCLQILSINSRTSTLWKLNSDRTKIIEGDPNEDSGPSSQYITGPDPVFNIITSTAHYGSLWVKENRDNFCSNCPNEMFPIFNKNRKNDKNVKKFEVSEKNMNENDLSCGRPVNFTFYDSLVGVINRHKHPPLVEPEAVVDFVKKFKFKPGKTFDLELLAEKLKEIKKEKPKLVSTFQQLGNYWRIKGEPKEAIECFRKALAISPHNSDVLLNLAKVLFHLQYLDDAIYLTRRSLEVAPPEKGAWQQYFTLGEIFKAYGHYQEAEIHFKHTLDLNPGFEPAIRVLKEMEELPSTPMHFYTVIIIICLVVAVLVAILTSMENSAQIETNQSQKHYGRSSNMKSLHSLSWTNKKSRKTTT</sequence>
<keyword evidence="3" id="KW-1185">Reference proteome</keyword>
<dbReference type="InterPro" id="IPR052630">
    <property type="entry name" value="TTC17"/>
</dbReference>
<dbReference type="AlphaFoldDB" id="A0A6J2Y9G4"/>
<evidence type="ECO:0000256" key="1">
    <source>
        <dbReference type="PROSITE-ProRule" id="PRU00339"/>
    </source>
</evidence>
<dbReference type="Proteomes" id="UP000504635">
    <property type="component" value="Unplaced"/>
</dbReference>
<feature type="transmembrane region" description="Helical" evidence="2">
    <location>
        <begin position="315"/>
        <end position="335"/>
    </location>
</feature>
<feature type="repeat" description="TPR" evidence="1">
    <location>
        <begin position="193"/>
        <end position="226"/>
    </location>
</feature>
<dbReference type="GO" id="GO:0015629">
    <property type="term" value="C:actin cytoskeleton"/>
    <property type="evidence" value="ECO:0007669"/>
    <property type="project" value="TreeGrafter"/>
</dbReference>
<proteinExistence type="predicted"/>
<keyword evidence="2" id="KW-1133">Transmembrane helix</keyword>
<name>A0A6J2Y9G4_SITOR</name>
<dbReference type="GO" id="GO:0030041">
    <property type="term" value="P:actin filament polymerization"/>
    <property type="evidence" value="ECO:0007669"/>
    <property type="project" value="TreeGrafter"/>
</dbReference>
<dbReference type="KEGG" id="soy:115885164"/>
<organism evidence="3 4">
    <name type="scientific">Sitophilus oryzae</name>
    <name type="common">Rice weevil</name>
    <name type="synonym">Curculio oryzae</name>
    <dbReference type="NCBI Taxonomy" id="7048"/>
    <lineage>
        <taxon>Eukaryota</taxon>
        <taxon>Metazoa</taxon>
        <taxon>Ecdysozoa</taxon>
        <taxon>Arthropoda</taxon>
        <taxon>Hexapoda</taxon>
        <taxon>Insecta</taxon>
        <taxon>Pterygota</taxon>
        <taxon>Neoptera</taxon>
        <taxon>Endopterygota</taxon>
        <taxon>Coleoptera</taxon>
        <taxon>Polyphaga</taxon>
        <taxon>Cucujiformia</taxon>
        <taxon>Curculionidae</taxon>
        <taxon>Dryophthorinae</taxon>
        <taxon>Sitophilus</taxon>
    </lineage>
</organism>
<dbReference type="Pfam" id="PF14559">
    <property type="entry name" value="TPR_19"/>
    <property type="match status" value="1"/>
</dbReference>
<dbReference type="InterPro" id="IPR019734">
    <property type="entry name" value="TPR_rpt"/>
</dbReference>
<protein>
    <submittedName>
        <fullName evidence="4">Uncharacterized protein LOC115885164</fullName>
    </submittedName>
</protein>
<dbReference type="OrthoDB" id="79426at2759"/>
<evidence type="ECO:0000313" key="4">
    <source>
        <dbReference type="RefSeq" id="XP_030759829.1"/>
    </source>
</evidence>
<feature type="repeat" description="TPR" evidence="1">
    <location>
        <begin position="264"/>
        <end position="297"/>
    </location>
</feature>
<dbReference type="Gene3D" id="1.25.40.10">
    <property type="entry name" value="Tetratricopeptide repeat domain"/>
    <property type="match status" value="1"/>
</dbReference>
<keyword evidence="1" id="KW-0802">TPR repeat</keyword>
<dbReference type="PANTHER" id="PTHR16091:SF3">
    <property type="entry name" value="TETRATRICOPEPTIDE REPEAT PROTEIN 17"/>
    <property type="match status" value="1"/>
</dbReference>
<dbReference type="SMART" id="SM00028">
    <property type="entry name" value="TPR"/>
    <property type="match status" value="3"/>
</dbReference>
<evidence type="ECO:0000256" key="2">
    <source>
        <dbReference type="SAM" id="Phobius"/>
    </source>
</evidence>
<dbReference type="InParanoid" id="A0A6J2Y9G4"/>
<keyword evidence="2" id="KW-0812">Transmembrane</keyword>
<dbReference type="InterPro" id="IPR011990">
    <property type="entry name" value="TPR-like_helical_dom_sf"/>
</dbReference>
<reference evidence="4" key="1">
    <citation type="submission" date="2025-08" db="UniProtKB">
        <authorList>
            <consortium name="RefSeq"/>
        </authorList>
    </citation>
    <scope>IDENTIFICATION</scope>
    <source>
        <tissue evidence="4">Gonads</tissue>
    </source>
</reference>